<dbReference type="GO" id="GO:0003964">
    <property type="term" value="F:RNA-directed DNA polymerase activity"/>
    <property type="evidence" value="ECO:0007669"/>
    <property type="project" value="UniProtKB-KW"/>
</dbReference>
<keyword evidence="2" id="KW-0548">Nucleotidyltransferase</keyword>
<evidence type="ECO:0000313" key="3">
    <source>
        <dbReference type="Proteomes" id="UP000799330"/>
    </source>
</evidence>
<feature type="domain" description="Reverse transcriptase" evidence="1">
    <location>
        <begin position="1"/>
        <end position="285"/>
    </location>
</feature>
<evidence type="ECO:0000313" key="2">
    <source>
        <dbReference type="EMBL" id="NCS56880.1"/>
    </source>
</evidence>
<dbReference type="EMBL" id="JAADAI010000080">
    <property type="protein sequence ID" value="NCS56880.1"/>
    <property type="molecule type" value="Genomic_DNA"/>
</dbReference>
<comment type="caution">
    <text evidence="2">The sequence shown here is derived from an EMBL/GenBank/DDBJ whole genome shotgun (WGS) entry which is preliminary data.</text>
</comment>
<keyword evidence="2" id="KW-0695">RNA-directed DNA polymerase</keyword>
<dbReference type="CDD" id="cd01646">
    <property type="entry name" value="RT_Bac_retron_I"/>
    <property type="match status" value="1"/>
</dbReference>
<dbReference type="Proteomes" id="UP000799330">
    <property type="component" value="Unassembled WGS sequence"/>
</dbReference>
<dbReference type="AlphaFoldDB" id="A0A966FZ93"/>
<dbReference type="SUPFAM" id="SSF56672">
    <property type="entry name" value="DNA/RNA polymerases"/>
    <property type="match status" value="1"/>
</dbReference>
<sequence>MVVRIGNTWEKIIEFENLLAAARLAQQGKRYRPNVLAFNAEREKNLIKLQDELIEQTYHPGQYRSFRITDPKPRLISAAPYRDRIVHHALCRIIVPAIERTFIFDSYANRTRFGTHRALKRFIHFARHNRYILQCDICQYFPSIDHEILKSTLHRKLKCPRTLALIDLIIDSSNPQDPVSNYYPGDDLLTPLQRRRGLPIGNLTSQFFSNVFLDGFDHFVKEKLKIQQYLRYVDDFALFSDDKEILQQARQDIEAYLTTLRLKIHPVKSQLFATVHGANFVGYRVLPDRIRVRSDNLQRGRQRLQSLQRELEAGLLSQSEFERRLTAWFAHLSHADSHHLRQKILKSIGRLS</sequence>
<dbReference type="Pfam" id="PF00078">
    <property type="entry name" value="RVT_1"/>
    <property type="match status" value="1"/>
</dbReference>
<dbReference type="InterPro" id="IPR000477">
    <property type="entry name" value="RT_dom"/>
</dbReference>
<proteinExistence type="predicted"/>
<keyword evidence="2" id="KW-0808">Transferase</keyword>
<gene>
    <name evidence="2" type="ORF">GPJ16_07950</name>
</gene>
<reference evidence="2" key="1">
    <citation type="journal article" date="2019" name="Mol. Ecol.">
        <title>Genome evolution and host-microbiome shifts correspond with intraspecific niche divergence within harmful algal bloom-forming Microcystis aeruginosa.</title>
        <authorList>
            <person name="Jackrel S.L."/>
            <person name="White J.D."/>
            <person name="Evans J.T."/>
            <person name="Buffin K."/>
            <person name="Hayden K."/>
            <person name="Sarnelle O."/>
            <person name="Denef V.J."/>
        </authorList>
    </citation>
    <scope>NUCLEOTIDE SEQUENCE</scope>
    <source>
        <strain evidence="2">G11-04</strain>
    </source>
</reference>
<dbReference type="InterPro" id="IPR043502">
    <property type="entry name" value="DNA/RNA_pol_sf"/>
</dbReference>
<protein>
    <submittedName>
        <fullName evidence="2">RNA-directed DNA polymerase</fullName>
    </submittedName>
</protein>
<name>A0A966FZ93_MICAE</name>
<dbReference type="PROSITE" id="PS50878">
    <property type="entry name" value="RT_POL"/>
    <property type="match status" value="1"/>
</dbReference>
<dbReference type="InterPro" id="IPR051083">
    <property type="entry name" value="GrpII_Intron_Splice-Mob/Def"/>
</dbReference>
<evidence type="ECO:0000259" key="1">
    <source>
        <dbReference type="PROSITE" id="PS50878"/>
    </source>
</evidence>
<dbReference type="PANTHER" id="PTHR34047">
    <property type="entry name" value="NUCLEAR INTRON MATURASE 1, MITOCHONDRIAL-RELATED"/>
    <property type="match status" value="1"/>
</dbReference>
<accession>A0A966FZ93</accession>
<dbReference type="PANTHER" id="PTHR34047:SF8">
    <property type="entry name" value="PROTEIN YKFC"/>
    <property type="match status" value="1"/>
</dbReference>
<organism evidence="2 3">
    <name type="scientific">Microcystis aeruginosa G11-04</name>
    <dbReference type="NCBI Taxonomy" id="2685956"/>
    <lineage>
        <taxon>Bacteria</taxon>
        <taxon>Bacillati</taxon>
        <taxon>Cyanobacteriota</taxon>
        <taxon>Cyanophyceae</taxon>
        <taxon>Oscillatoriophycideae</taxon>
        <taxon>Chroococcales</taxon>
        <taxon>Microcystaceae</taxon>
        <taxon>Microcystis</taxon>
    </lineage>
</organism>